<evidence type="ECO:0000313" key="2">
    <source>
        <dbReference type="Proteomes" id="UP000018896"/>
    </source>
</evidence>
<proteinExistence type="predicted"/>
<dbReference type="Proteomes" id="UP000018896">
    <property type="component" value="Unassembled WGS sequence"/>
</dbReference>
<sequence length="217" mass="24842">MYEWLIEIEEPQSEVTLENGELHIERINPTTPLTEMSEICQLFAAFDVLLHTDSFTSLPAESDKALKTIMSEIAPHYEEVQQIFINGKRKEINVRFLKNTSKEIIKQLLSDGISPIIPDLYRSSNSKLPTSPRKLTYYEVNKAKIEPLFLKETEKTKEFITLFFIDRGSIALRPTGWFLTAELKESITIRMFSTFAEKVVLVVDDMDGSVVGLDIYG</sequence>
<accession>W4QN53</accession>
<organism evidence="1 2">
    <name type="scientific">Halalkalibacter akibai (strain ATCC 43226 / DSM 21942 / CIP 109018 / JCM 9157 / 1139)</name>
    <name type="common">Bacillus akibai</name>
    <dbReference type="NCBI Taxonomy" id="1236973"/>
    <lineage>
        <taxon>Bacteria</taxon>
        <taxon>Bacillati</taxon>
        <taxon>Bacillota</taxon>
        <taxon>Bacilli</taxon>
        <taxon>Bacillales</taxon>
        <taxon>Bacillaceae</taxon>
        <taxon>Halalkalibacter</taxon>
    </lineage>
</organism>
<gene>
    <name evidence="1" type="ORF">JCM9157_70</name>
</gene>
<keyword evidence="2" id="KW-1185">Reference proteome</keyword>
<evidence type="ECO:0000313" key="1">
    <source>
        <dbReference type="EMBL" id="GAE33083.1"/>
    </source>
</evidence>
<dbReference type="OrthoDB" id="2625187at2"/>
<dbReference type="STRING" id="1236973.JCM9157_70"/>
<reference evidence="1 2" key="1">
    <citation type="journal article" date="2014" name="Genome Announc.">
        <title>Draft Genome Sequences of Three Alkaliphilic Bacillus Strains, Bacillus wakoensis JCM 9140T, Bacillus akibai JCM 9157T, and Bacillus hemicellulosilyticus JCM 9152T.</title>
        <authorList>
            <person name="Yuki M."/>
            <person name="Oshima K."/>
            <person name="Suda W."/>
            <person name="Oshida Y."/>
            <person name="Kitamura K."/>
            <person name="Iida T."/>
            <person name="Hattori M."/>
            <person name="Ohkuma M."/>
        </authorList>
    </citation>
    <scope>NUCLEOTIDE SEQUENCE [LARGE SCALE GENOMIC DNA]</scope>
    <source>
        <strain evidence="1 2">JCM 9157</strain>
    </source>
</reference>
<name>W4QN53_HALA3</name>
<dbReference type="EMBL" id="BAUV01000001">
    <property type="protein sequence ID" value="GAE33083.1"/>
    <property type="molecule type" value="Genomic_DNA"/>
</dbReference>
<dbReference type="AlphaFoldDB" id="W4QN53"/>
<dbReference type="RefSeq" id="WP_035660888.1">
    <property type="nucleotide sequence ID" value="NZ_BAUV01000001.1"/>
</dbReference>
<dbReference type="eggNOG" id="ENOG502ZFJ6">
    <property type="taxonomic scope" value="Bacteria"/>
</dbReference>
<comment type="caution">
    <text evidence="1">The sequence shown here is derived from an EMBL/GenBank/DDBJ whole genome shotgun (WGS) entry which is preliminary data.</text>
</comment>
<protein>
    <submittedName>
        <fullName evidence="1">Uncharacterized protein</fullName>
    </submittedName>
</protein>